<gene>
    <name evidence="2" type="ORF">MGR_1188</name>
</gene>
<feature type="domain" description="Gfo/Idh/MocA-like oxidoreductase N-terminal" evidence="1">
    <location>
        <begin position="5"/>
        <end position="119"/>
    </location>
</feature>
<reference evidence="2" key="1">
    <citation type="journal article" date="2007" name="J. Bacteriol.">
        <title>Comparative genome analysis of four magnetotactic bacteria reveals a complex set of group-specific genes implicated in magnetosome biomineralization and function.</title>
        <authorList>
            <person name="Richter M."/>
            <person name="Kube M."/>
            <person name="Bazylinski D.A."/>
            <person name="Lombardot T."/>
            <person name="Gloeckner F.O."/>
            <person name="Reinhardt R."/>
            <person name="Schueler D."/>
        </authorList>
    </citation>
    <scope>NUCLEOTIDE SEQUENCE</scope>
    <source>
        <strain evidence="2">MSR-1</strain>
    </source>
</reference>
<dbReference type="InterPro" id="IPR051450">
    <property type="entry name" value="Gfo/Idh/MocA_Oxidoreductases"/>
</dbReference>
<evidence type="ECO:0000259" key="1">
    <source>
        <dbReference type="Pfam" id="PF01408"/>
    </source>
</evidence>
<name>A4U1A1_9PROT</name>
<proteinExistence type="predicted"/>
<dbReference type="GO" id="GO:0000166">
    <property type="term" value="F:nucleotide binding"/>
    <property type="evidence" value="ECO:0007669"/>
    <property type="project" value="InterPro"/>
</dbReference>
<dbReference type="InterPro" id="IPR000683">
    <property type="entry name" value="Gfo/Idh/MocA-like_OxRdtase_N"/>
</dbReference>
<dbReference type="EMBL" id="CU459003">
    <property type="protein sequence ID" value="CAM76658.1"/>
    <property type="molecule type" value="Genomic_DNA"/>
</dbReference>
<dbReference type="Gene3D" id="3.30.360.10">
    <property type="entry name" value="Dihydrodipicolinate Reductase, domain 2"/>
    <property type="match status" value="1"/>
</dbReference>
<protein>
    <submittedName>
        <fullName evidence="2">Dehydrogenases and related proteins</fullName>
    </submittedName>
</protein>
<dbReference type="SUPFAM" id="SSF55347">
    <property type="entry name" value="Glyceraldehyde-3-phosphate dehydrogenase-like, C-terminal domain"/>
    <property type="match status" value="1"/>
</dbReference>
<evidence type="ECO:0000313" key="2">
    <source>
        <dbReference type="EMBL" id="CAM76658.1"/>
    </source>
</evidence>
<accession>A4U1A1</accession>
<dbReference type="InterPro" id="IPR036291">
    <property type="entry name" value="NAD(P)-bd_dom_sf"/>
</dbReference>
<sequence length="298" mass="31583">MTPLRLGLIGAGRWGRVCVRAIQALAPRVRLSAVASGNSETAGLVECPVFPHWRDLLGAGLCDALVVTTPPSTHAEITVAALGQGLPVFVEKPLTLRRDEALAIKAAAIATGLPVMVDHVHLFSPAFRHLLTLVCRCGPVRTISGQAGKPGATRADASVLWDWGAHDVAMCLAVMDQSPHAVSARIAERPAYADGMGEIVELELAFSSAIASFRLGCLPERLRRFQVECDGGMVVYDDLSASKLCVNGVPVAIEAAQPLTVALSEFCHSVRDGRQDMQALELAVNTVDILARAEAGLR</sequence>
<dbReference type="PANTHER" id="PTHR43377:SF6">
    <property type="entry name" value="GFO_IDH_MOCA-LIKE OXIDOREDUCTASE N-TERMINAL DOMAIN-CONTAINING PROTEIN"/>
    <property type="match status" value="1"/>
</dbReference>
<dbReference type="PANTHER" id="PTHR43377">
    <property type="entry name" value="BILIVERDIN REDUCTASE A"/>
    <property type="match status" value="1"/>
</dbReference>
<dbReference type="Gene3D" id="3.40.50.720">
    <property type="entry name" value="NAD(P)-binding Rossmann-like Domain"/>
    <property type="match status" value="1"/>
</dbReference>
<dbReference type="AlphaFoldDB" id="A4U1A1"/>
<organism evidence="2">
    <name type="scientific">Magnetospirillum gryphiswaldense</name>
    <dbReference type="NCBI Taxonomy" id="55518"/>
    <lineage>
        <taxon>Bacteria</taxon>
        <taxon>Pseudomonadati</taxon>
        <taxon>Pseudomonadota</taxon>
        <taxon>Alphaproteobacteria</taxon>
        <taxon>Rhodospirillales</taxon>
        <taxon>Rhodospirillaceae</taxon>
        <taxon>Magnetospirillum</taxon>
    </lineage>
</organism>
<dbReference type="Pfam" id="PF01408">
    <property type="entry name" value="GFO_IDH_MocA"/>
    <property type="match status" value="1"/>
</dbReference>
<dbReference type="SUPFAM" id="SSF51735">
    <property type="entry name" value="NAD(P)-binding Rossmann-fold domains"/>
    <property type="match status" value="1"/>
</dbReference>